<keyword evidence="2" id="KW-0255">Endonuclease</keyword>
<proteinExistence type="predicted"/>
<dbReference type="InterPro" id="IPR007560">
    <property type="entry name" value="Restrct_endonuc_IV_Mrr"/>
</dbReference>
<organism evidence="2 3">
    <name type="scientific">Sphingomonas citri</name>
    <dbReference type="NCBI Taxonomy" id="2862499"/>
    <lineage>
        <taxon>Bacteria</taxon>
        <taxon>Pseudomonadati</taxon>
        <taxon>Pseudomonadota</taxon>
        <taxon>Alphaproteobacteria</taxon>
        <taxon>Sphingomonadales</taxon>
        <taxon>Sphingomonadaceae</taxon>
        <taxon>Sphingomonas</taxon>
    </lineage>
</organism>
<keyword evidence="2" id="KW-0378">Hydrolase</keyword>
<accession>A0ABS7BMA1</accession>
<protein>
    <submittedName>
        <fullName evidence="2">Restriction endonuclease</fullName>
    </submittedName>
</protein>
<evidence type="ECO:0000259" key="1">
    <source>
        <dbReference type="Pfam" id="PF04471"/>
    </source>
</evidence>
<dbReference type="EMBL" id="JAHXZN010000002">
    <property type="protein sequence ID" value="MBW6530744.1"/>
    <property type="molecule type" value="Genomic_DNA"/>
</dbReference>
<keyword evidence="2" id="KW-0540">Nuclease</keyword>
<name>A0ABS7BMA1_9SPHN</name>
<evidence type="ECO:0000313" key="2">
    <source>
        <dbReference type="EMBL" id="MBW6530744.1"/>
    </source>
</evidence>
<evidence type="ECO:0000313" key="3">
    <source>
        <dbReference type="Proteomes" id="UP000759103"/>
    </source>
</evidence>
<dbReference type="SUPFAM" id="SSF52980">
    <property type="entry name" value="Restriction endonuclease-like"/>
    <property type="match status" value="1"/>
</dbReference>
<keyword evidence="3" id="KW-1185">Reference proteome</keyword>
<dbReference type="Pfam" id="PF04471">
    <property type="entry name" value="Mrr_cat"/>
    <property type="match status" value="1"/>
</dbReference>
<comment type="caution">
    <text evidence="2">The sequence shown here is derived from an EMBL/GenBank/DDBJ whole genome shotgun (WGS) entry which is preliminary data.</text>
</comment>
<dbReference type="RefSeq" id="WP_219748204.1">
    <property type="nucleotide sequence ID" value="NZ_JAHXZN010000002.1"/>
</dbReference>
<dbReference type="Proteomes" id="UP000759103">
    <property type="component" value="Unassembled WGS sequence"/>
</dbReference>
<dbReference type="GO" id="GO:0004519">
    <property type="term" value="F:endonuclease activity"/>
    <property type="evidence" value="ECO:0007669"/>
    <property type="project" value="UniProtKB-KW"/>
</dbReference>
<sequence length="308" mass="34641">MSSRSKEFKSNKEKGDFLQNLVAAIERILSPDQRVVITSPEFLPDLGTGALTEHDVVLRFPNHHKPILTSIECKNLNKPVGVAHIRDFTEKCRNSGVHNPVFVSRSGYTRAARDRAKLNNVLLLRLSDALVFDWSKQIIFVKYYMNWGRPKLAVFCTTALPSGKFTIYDRTGNEITKNDILSILENDVPKPDAPEAWVGKKYPVRVIIRISGAYVVDEHHCRAEVGHLVVDAQPIVGRHKVDADLITYGSEDGAFEVASTPLAVNGVEGDMLMVRTEPNVVQIWWHKKGKAYPSQKPTRLGKRIRHKA</sequence>
<dbReference type="InterPro" id="IPR011335">
    <property type="entry name" value="Restrct_endonuc-II-like"/>
</dbReference>
<gene>
    <name evidence="2" type="ORF">KZ820_08350</name>
</gene>
<feature type="domain" description="Restriction endonuclease type IV Mrr" evidence="1">
    <location>
        <begin position="55"/>
        <end position="124"/>
    </location>
</feature>
<reference evidence="2 3" key="1">
    <citation type="submission" date="2021-07" db="EMBL/GenBank/DDBJ databases">
        <title>Sphingomonas sp.</title>
        <authorList>
            <person name="Feng G."/>
            <person name="Li J."/>
            <person name="Pan M."/>
        </authorList>
    </citation>
    <scope>NUCLEOTIDE SEQUENCE [LARGE SCALE GENOMIC DNA]</scope>
    <source>
        <strain evidence="2 3">RRHST34</strain>
    </source>
</reference>